<organism evidence="4 5">
    <name type="scientific">Diplodia seriata</name>
    <dbReference type="NCBI Taxonomy" id="420778"/>
    <lineage>
        <taxon>Eukaryota</taxon>
        <taxon>Fungi</taxon>
        <taxon>Dikarya</taxon>
        <taxon>Ascomycota</taxon>
        <taxon>Pezizomycotina</taxon>
        <taxon>Dothideomycetes</taxon>
        <taxon>Dothideomycetes incertae sedis</taxon>
        <taxon>Botryosphaeriales</taxon>
        <taxon>Botryosphaeriaceae</taxon>
        <taxon>Diplodia</taxon>
    </lineage>
</organism>
<dbReference type="InterPro" id="IPR003703">
    <property type="entry name" value="Acyl_CoA_thio"/>
</dbReference>
<evidence type="ECO:0000313" key="4">
    <source>
        <dbReference type="EMBL" id="KKY16068.1"/>
    </source>
</evidence>
<dbReference type="InterPro" id="IPR042171">
    <property type="entry name" value="Acyl-CoA_hotdog"/>
</dbReference>
<feature type="domain" description="Acyl-CoA thioesterase-like N-terminal HotDog" evidence="3">
    <location>
        <begin position="45"/>
        <end position="92"/>
    </location>
</feature>
<dbReference type="GO" id="GO:0047617">
    <property type="term" value="F:fatty acyl-CoA hydrolase activity"/>
    <property type="evidence" value="ECO:0007669"/>
    <property type="project" value="InterPro"/>
</dbReference>
<dbReference type="PANTHER" id="PTHR11066">
    <property type="entry name" value="ACYL-COA THIOESTERASE"/>
    <property type="match status" value="1"/>
</dbReference>
<dbReference type="Pfam" id="PF13622">
    <property type="entry name" value="4HBT_3"/>
    <property type="match status" value="1"/>
</dbReference>
<evidence type="ECO:0000259" key="3">
    <source>
        <dbReference type="Pfam" id="PF13622"/>
    </source>
</evidence>
<name>A0A0G2FW66_9PEZI</name>
<dbReference type="Gene3D" id="2.40.160.210">
    <property type="entry name" value="Acyl-CoA thioesterase, double hotdog domain"/>
    <property type="match status" value="1"/>
</dbReference>
<dbReference type="GO" id="GO:0006637">
    <property type="term" value="P:acyl-CoA metabolic process"/>
    <property type="evidence" value="ECO:0007669"/>
    <property type="project" value="InterPro"/>
</dbReference>
<dbReference type="InterPro" id="IPR029069">
    <property type="entry name" value="HotDog_dom_sf"/>
</dbReference>
<dbReference type="InterPro" id="IPR049449">
    <property type="entry name" value="TesB_ACOT8-like_N"/>
</dbReference>
<evidence type="ECO:0000256" key="2">
    <source>
        <dbReference type="ARBA" id="ARBA00022801"/>
    </source>
</evidence>
<reference evidence="4 5" key="1">
    <citation type="submission" date="2015-03" db="EMBL/GenBank/DDBJ databases">
        <authorList>
            <person name="Morales-Cruz A."/>
            <person name="Amrine K.C."/>
            <person name="Cantu D."/>
        </authorList>
    </citation>
    <scope>NUCLEOTIDE SEQUENCE [LARGE SCALE GENOMIC DNA]</scope>
    <source>
        <strain evidence="4">DS831</strain>
    </source>
</reference>
<dbReference type="AlphaFoldDB" id="A0A0G2FW66"/>
<sequence>MQDHDDSTINGNRYIPFTELIRLQETAADGTSSFKSVAKAFAPGGGTAAYGGHVFAQAAWAAAQTVEDGFVVHNVTGYFTLPGNTAYPFIYREHNKTGVCFTCTCSFKKEEAAGSVDCQDRTDLWEKYKEVLGNRRPDEWPEAPGVDSPW</sequence>
<dbReference type="SUPFAM" id="SSF54637">
    <property type="entry name" value="Thioesterase/thiol ester dehydrase-isomerase"/>
    <property type="match status" value="1"/>
</dbReference>
<proteinExistence type="inferred from homology"/>
<dbReference type="GO" id="GO:0005782">
    <property type="term" value="C:peroxisomal matrix"/>
    <property type="evidence" value="ECO:0007669"/>
    <property type="project" value="TreeGrafter"/>
</dbReference>
<dbReference type="Proteomes" id="UP000034182">
    <property type="component" value="Unassembled WGS sequence"/>
</dbReference>
<reference evidence="4 5" key="2">
    <citation type="submission" date="2015-05" db="EMBL/GenBank/DDBJ databases">
        <title>Distinctive expansion of gene families associated with plant cell wall degradation and secondary metabolism in the genomes of grapevine trunk pathogens.</title>
        <authorList>
            <person name="Lawrence D.P."/>
            <person name="Travadon R."/>
            <person name="Rolshausen P.E."/>
            <person name="Baumgartner K."/>
        </authorList>
    </citation>
    <scope>NUCLEOTIDE SEQUENCE [LARGE SCALE GENOMIC DNA]</scope>
    <source>
        <strain evidence="4">DS831</strain>
    </source>
</reference>
<protein>
    <submittedName>
        <fullName evidence="4">Putative acyl-thioesterase</fullName>
    </submittedName>
</protein>
<dbReference type="EMBL" id="LAQI01000175">
    <property type="protein sequence ID" value="KKY16068.1"/>
    <property type="molecule type" value="Genomic_DNA"/>
</dbReference>
<gene>
    <name evidence="4" type="ORF">UCDDS831_g07299</name>
</gene>
<evidence type="ECO:0000313" key="5">
    <source>
        <dbReference type="Proteomes" id="UP000034182"/>
    </source>
</evidence>
<dbReference type="GO" id="GO:0009062">
    <property type="term" value="P:fatty acid catabolic process"/>
    <property type="evidence" value="ECO:0007669"/>
    <property type="project" value="TreeGrafter"/>
</dbReference>
<accession>A0A0G2FW66</accession>
<comment type="similarity">
    <text evidence="1">Belongs to the C/M/P thioester hydrolase family.</text>
</comment>
<comment type="caution">
    <text evidence="4">The sequence shown here is derived from an EMBL/GenBank/DDBJ whole genome shotgun (WGS) entry which is preliminary data.</text>
</comment>
<evidence type="ECO:0000256" key="1">
    <source>
        <dbReference type="ARBA" id="ARBA00006538"/>
    </source>
</evidence>
<keyword evidence="2" id="KW-0378">Hydrolase</keyword>
<dbReference type="PANTHER" id="PTHR11066:SF64">
    <property type="entry name" value="ACYL-COA THIOESTERASE (AFU_ORTHOLOGUE AFUA_1G12060)"/>
    <property type="match status" value="1"/>
</dbReference>